<comment type="caution">
    <text evidence="2">The sequence shown here is derived from an EMBL/GenBank/DDBJ whole genome shotgun (WGS) entry which is preliminary data.</text>
</comment>
<feature type="compositionally biased region" description="Basic and acidic residues" evidence="1">
    <location>
        <begin position="135"/>
        <end position="147"/>
    </location>
</feature>
<evidence type="ECO:0000313" key="3">
    <source>
        <dbReference type="Proteomes" id="UP001139000"/>
    </source>
</evidence>
<proteinExistence type="predicted"/>
<evidence type="ECO:0000256" key="1">
    <source>
        <dbReference type="SAM" id="MobiDB-lite"/>
    </source>
</evidence>
<name>A0A9X1PRE2_9BACT</name>
<accession>A0A9X1PRE2</accession>
<protein>
    <submittedName>
        <fullName evidence="2">Uncharacterized protein</fullName>
    </submittedName>
</protein>
<reference evidence="2" key="1">
    <citation type="submission" date="2021-12" db="EMBL/GenBank/DDBJ databases">
        <title>Novel species in genus Dyadobacter.</title>
        <authorList>
            <person name="Ma C."/>
        </authorList>
    </citation>
    <scope>NUCLEOTIDE SEQUENCE</scope>
    <source>
        <strain evidence="2">LJ419</strain>
    </source>
</reference>
<evidence type="ECO:0000313" key="2">
    <source>
        <dbReference type="EMBL" id="MCF0065105.1"/>
    </source>
</evidence>
<dbReference type="EMBL" id="JAJTTC010000010">
    <property type="protein sequence ID" value="MCF0065105.1"/>
    <property type="molecule type" value="Genomic_DNA"/>
</dbReference>
<dbReference type="AlphaFoldDB" id="A0A9X1PRE2"/>
<sequence length="147" mass="16751">MPISKTKSIPSGRRRKLSLYTKHPFGLTESHYKAFLRSMEDLRFVDIKYKLTLDRIDIQRLEFGGKEADLDADQGDDDDVFENEDAIEAPVTDGMLWVVVRARKRSGTVGGSWSLEVKVNGQNLSDFPIEEDVAENNRADHDELHDL</sequence>
<keyword evidence="3" id="KW-1185">Reference proteome</keyword>
<organism evidence="2 3">
    <name type="scientific">Dyadobacter chenwenxiniae</name>
    <dbReference type="NCBI Taxonomy" id="2906456"/>
    <lineage>
        <taxon>Bacteria</taxon>
        <taxon>Pseudomonadati</taxon>
        <taxon>Bacteroidota</taxon>
        <taxon>Cytophagia</taxon>
        <taxon>Cytophagales</taxon>
        <taxon>Spirosomataceae</taxon>
        <taxon>Dyadobacter</taxon>
    </lineage>
</organism>
<feature type="region of interest" description="Disordered" evidence="1">
    <location>
        <begin position="128"/>
        <end position="147"/>
    </location>
</feature>
<dbReference type="Proteomes" id="UP001139000">
    <property type="component" value="Unassembled WGS sequence"/>
</dbReference>
<dbReference type="RefSeq" id="WP_234658083.1">
    <property type="nucleotide sequence ID" value="NZ_CP094997.1"/>
</dbReference>
<gene>
    <name evidence="2" type="ORF">LXM26_26565</name>
</gene>